<evidence type="ECO:0000256" key="1">
    <source>
        <dbReference type="ARBA" id="ARBA00004389"/>
    </source>
</evidence>
<comment type="subcellular location">
    <subcellularLocation>
        <location evidence="1">Endoplasmic reticulum membrane</location>
        <topology evidence="1">Single-pass membrane protein</topology>
    </subcellularLocation>
</comment>
<reference evidence="8" key="1">
    <citation type="submission" date="2023-06" db="EMBL/GenBank/DDBJ databases">
        <title>Male Hemibagrus guttatus genome.</title>
        <authorList>
            <person name="Bian C."/>
        </authorList>
    </citation>
    <scope>NUCLEOTIDE SEQUENCE</scope>
    <source>
        <strain evidence="8">Male_cb2023</strain>
        <tissue evidence="8">Muscle</tissue>
    </source>
</reference>
<evidence type="ECO:0000313" key="8">
    <source>
        <dbReference type="EMBL" id="KAK3551401.1"/>
    </source>
</evidence>
<dbReference type="PANTHER" id="PTHR12154:SF4">
    <property type="entry name" value="UDP-N-ACETYLGLUCOSAMINE TRANSFERASE SUBUNIT ALG14 HOMOLOG"/>
    <property type="match status" value="1"/>
</dbReference>
<keyword evidence="6" id="KW-1133">Transmembrane helix</keyword>
<keyword evidence="4" id="KW-0812">Transmembrane</keyword>
<evidence type="ECO:0000256" key="6">
    <source>
        <dbReference type="ARBA" id="ARBA00022989"/>
    </source>
</evidence>
<dbReference type="GO" id="GO:0043541">
    <property type="term" value="C:UDP-N-acetylglucosamine transferase complex"/>
    <property type="evidence" value="ECO:0007669"/>
    <property type="project" value="TreeGrafter"/>
</dbReference>
<dbReference type="GO" id="GO:0006488">
    <property type="term" value="P:dolichol-linked oligosaccharide biosynthetic process"/>
    <property type="evidence" value="ECO:0007669"/>
    <property type="project" value="InterPro"/>
</dbReference>
<dbReference type="Proteomes" id="UP001274896">
    <property type="component" value="Unassembled WGS sequence"/>
</dbReference>
<evidence type="ECO:0000313" key="9">
    <source>
        <dbReference type="Proteomes" id="UP001274896"/>
    </source>
</evidence>
<keyword evidence="7" id="KW-0472">Membrane</keyword>
<gene>
    <name evidence="8" type="ORF">QTP70_016627</name>
</gene>
<dbReference type="Pfam" id="PF08660">
    <property type="entry name" value="Alg14"/>
    <property type="match status" value="2"/>
</dbReference>
<dbReference type="EMBL" id="JAUCMX010000003">
    <property type="protein sequence ID" value="KAK3551401.1"/>
    <property type="molecule type" value="Genomic_DNA"/>
</dbReference>
<dbReference type="Gene3D" id="3.40.50.2000">
    <property type="entry name" value="Glycogen Phosphorylase B"/>
    <property type="match status" value="1"/>
</dbReference>
<dbReference type="AlphaFoldDB" id="A0AAE0VA36"/>
<accession>A0AAE0VA36</accession>
<comment type="caution">
    <text evidence="8">The sequence shown here is derived from an EMBL/GenBank/DDBJ whole genome shotgun (WGS) entry which is preliminary data.</text>
</comment>
<protein>
    <recommendedName>
        <fullName evidence="3">UDP-N-acetylglucosamine transferase subunit ALG14</fullName>
    </recommendedName>
</protein>
<evidence type="ECO:0000256" key="5">
    <source>
        <dbReference type="ARBA" id="ARBA00022824"/>
    </source>
</evidence>
<keyword evidence="5" id="KW-0256">Endoplasmic reticulum</keyword>
<evidence type="ECO:0000256" key="2">
    <source>
        <dbReference type="ARBA" id="ARBA00009731"/>
    </source>
</evidence>
<organism evidence="8 9">
    <name type="scientific">Hemibagrus guttatus</name>
    <dbReference type="NCBI Taxonomy" id="175788"/>
    <lineage>
        <taxon>Eukaryota</taxon>
        <taxon>Metazoa</taxon>
        <taxon>Chordata</taxon>
        <taxon>Craniata</taxon>
        <taxon>Vertebrata</taxon>
        <taxon>Euteleostomi</taxon>
        <taxon>Actinopterygii</taxon>
        <taxon>Neopterygii</taxon>
        <taxon>Teleostei</taxon>
        <taxon>Ostariophysi</taxon>
        <taxon>Siluriformes</taxon>
        <taxon>Bagridae</taxon>
        <taxon>Hemibagrus</taxon>
    </lineage>
</organism>
<comment type="similarity">
    <text evidence="2">Belongs to the ALG14 family.</text>
</comment>
<evidence type="ECO:0000256" key="7">
    <source>
        <dbReference type="ARBA" id="ARBA00023136"/>
    </source>
</evidence>
<sequence length="333" mass="37106">MFVSAFCGVLCGAFLVVMLFLLRLITILRTGAECKPAKNGSVCVLIVAGSGGHTTEIIRLMGSLSQSYTPRHYVIADTDKMSEEKIRAFEASKEKSSTQAQLIDQSYPAMCHVALFFVPSQFTVHRIPRSREVRQSWSSSVLSTLYSQLYSLPLVFRLRPDMPYFEDKRDESFFFLSIPYFTVENDVVAMGNCEHSATSVFAGHCHAGTGLGFLAPVKEKSVTQHLYELFGFCLTLMKCQCSSCLGIPIPNLRLRVQVLCNGPGTCIPLCTAGLLLGILGLKRVLLVYVESICRVESLSLSGKILYHFADYFFVQWKPLQAKYPKSIYIGRIV</sequence>
<evidence type="ECO:0000256" key="3">
    <source>
        <dbReference type="ARBA" id="ARBA00017467"/>
    </source>
</evidence>
<dbReference type="GO" id="GO:0004577">
    <property type="term" value="F:N-acetylglucosaminyldiphosphodolichol N-acetylglucosaminyltransferase activity"/>
    <property type="evidence" value="ECO:0007669"/>
    <property type="project" value="TreeGrafter"/>
</dbReference>
<name>A0AAE0VA36_9TELE</name>
<proteinExistence type="inferred from homology"/>
<dbReference type="InterPro" id="IPR013969">
    <property type="entry name" value="Oligosacch_biosynth_Alg14"/>
</dbReference>
<dbReference type="PANTHER" id="PTHR12154">
    <property type="entry name" value="GLYCOSYL TRANSFERASE-RELATED"/>
    <property type="match status" value="1"/>
</dbReference>
<keyword evidence="9" id="KW-1185">Reference proteome</keyword>
<evidence type="ECO:0000256" key="4">
    <source>
        <dbReference type="ARBA" id="ARBA00022692"/>
    </source>
</evidence>